<sequence>MMSATEVINKDIKQDWPQNRALRDTTGDRLPTEFQPINHNSLGMAIQPVFYPVKSTLVYAMIHQLLQENTVGDGVKGLTKVQVDNVYSLPLIKKAGHMVIERDQVG</sequence>
<name>A0A2I0UDT7_LIMLA</name>
<gene>
    <name evidence="1" type="ORF">llap_5496</name>
</gene>
<dbReference type="Proteomes" id="UP000233556">
    <property type="component" value="Unassembled WGS sequence"/>
</dbReference>
<dbReference type="OrthoDB" id="9400281at2759"/>
<dbReference type="EMBL" id="KZ505843">
    <property type="protein sequence ID" value="PKU44200.1"/>
    <property type="molecule type" value="Genomic_DNA"/>
</dbReference>
<keyword evidence="2" id="KW-1185">Reference proteome</keyword>
<reference evidence="2" key="1">
    <citation type="submission" date="2017-11" db="EMBL/GenBank/DDBJ databases">
        <authorList>
            <person name="Lima N.C."/>
            <person name="Parody-Merino A.M."/>
            <person name="Battley P.F."/>
            <person name="Fidler A.E."/>
            <person name="Prosdocimi F."/>
        </authorList>
    </citation>
    <scope>NUCLEOTIDE SEQUENCE [LARGE SCALE GENOMIC DNA]</scope>
</reference>
<accession>A0A2I0UDT7</accession>
<proteinExistence type="predicted"/>
<evidence type="ECO:0000313" key="2">
    <source>
        <dbReference type="Proteomes" id="UP000233556"/>
    </source>
</evidence>
<reference evidence="2" key="2">
    <citation type="submission" date="2017-12" db="EMBL/GenBank/DDBJ databases">
        <title>Genome sequence of the Bar-tailed Godwit (Limosa lapponica baueri).</title>
        <authorList>
            <person name="Lima N.C.B."/>
            <person name="Parody-Merino A.M."/>
            <person name="Battley P.F."/>
            <person name="Fidler A.E."/>
            <person name="Prosdocimi F."/>
        </authorList>
    </citation>
    <scope>NUCLEOTIDE SEQUENCE [LARGE SCALE GENOMIC DNA]</scope>
</reference>
<evidence type="ECO:0000313" key="1">
    <source>
        <dbReference type="EMBL" id="PKU44200.1"/>
    </source>
</evidence>
<organism evidence="1 2">
    <name type="scientific">Limosa lapponica baueri</name>
    <dbReference type="NCBI Taxonomy" id="1758121"/>
    <lineage>
        <taxon>Eukaryota</taxon>
        <taxon>Metazoa</taxon>
        <taxon>Chordata</taxon>
        <taxon>Craniata</taxon>
        <taxon>Vertebrata</taxon>
        <taxon>Euteleostomi</taxon>
        <taxon>Archelosauria</taxon>
        <taxon>Archosauria</taxon>
        <taxon>Dinosauria</taxon>
        <taxon>Saurischia</taxon>
        <taxon>Theropoda</taxon>
        <taxon>Coelurosauria</taxon>
        <taxon>Aves</taxon>
        <taxon>Neognathae</taxon>
        <taxon>Neoaves</taxon>
        <taxon>Charadriiformes</taxon>
        <taxon>Scolopacidae</taxon>
        <taxon>Limosa</taxon>
    </lineage>
</organism>
<dbReference type="AlphaFoldDB" id="A0A2I0UDT7"/>
<protein>
    <submittedName>
        <fullName evidence="1">Uncharacterized protein</fullName>
    </submittedName>
</protein>